<accession>C9ZVD7</accession>
<evidence type="ECO:0000313" key="3">
    <source>
        <dbReference type="EMBL" id="CBH13375.1"/>
    </source>
</evidence>
<dbReference type="KEGG" id="tbg:TbgDal_VIII3230"/>
<feature type="compositionally biased region" description="Polar residues" evidence="1">
    <location>
        <begin position="2224"/>
        <end position="2236"/>
    </location>
</feature>
<dbReference type="EMBL" id="FN554971">
    <property type="protein sequence ID" value="CBH13375.1"/>
    <property type="molecule type" value="Genomic_DNA"/>
</dbReference>
<feature type="transmembrane region" description="Helical" evidence="2">
    <location>
        <begin position="6015"/>
        <end position="6041"/>
    </location>
</feature>
<feature type="region of interest" description="Disordered" evidence="1">
    <location>
        <begin position="6163"/>
        <end position="6303"/>
    </location>
</feature>
<keyword evidence="2" id="KW-0812">Transmembrane</keyword>
<evidence type="ECO:0000256" key="2">
    <source>
        <dbReference type="SAM" id="Phobius"/>
    </source>
</evidence>
<keyword evidence="2" id="KW-0472">Membrane</keyword>
<name>C9ZVD7_TRYB9</name>
<protein>
    <submittedName>
        <fullName evidence="3">Uncharacterized protein</fullName>
    </submittedName>
</protein>
<evidence type="ECO:0000256" key="1">
    <source>
        <dbReference type="SAM" id="MobiDB-lite"/>
    </source>
</evidence>
<sequence length="6303" mass="685930">MSYTNQCVRHGRLNLSTLLAVILLVIGGKAMATVEFKLTNAVQLSLHQTAQVEFSKGSSDGNDDMKFSSTDMFYFVREENAKNCNSKPIPDDIFNVSTVDHDGGNAKGAFTVRSSIFTVGDKYGICYVSGNKTFPAKRVDSGGDGSQLDVCPSLYRDFSLSAEPSPHGLDLLRLTVEETAQKGRPVNSGFGGNRTIFLFPCGNVEECSDASHVSELCAKASEDTIELNELEGVGTGRVTGTFSLQPSSTKKTFAICVSYCGAGAEACSNPSHQERSYTAVEDGKKDNTGAIITFEATNTNTYSTIPVRPQAREEGYLQLHGGSTPTEGDKIIIVQKDSACSDKAPLLYGLQVGKISVENAMARVNFSTKMLIDDKMEGNVCYYNHSSNEWSKLRRIGDGDESQESYFTIEVLQPTSFAVVSPAVVIGQRVEIELNGTGLDATRDSAFVSLDTCGDHEKDGVTRFNCSLRNGHTPKCRVVVDPDSNGGGMLRVCYRKSGSLNAAEVNGRITINDRNPSFELAPYPLRGGQTGSMTFHGHDLSAADTVYFVSVDTECTHGMQSNKFRAENGFEVEKGTVYRYDVVGEAHHCLKVCYYIRSLGVWSVARPQGTMEPTNGNCGKNHLYVSEYDLRFELPDGKLTLKETATVALSSGIMPSDLKLVRSWERCVFHFCLINNRYTSACELPQNEDDYVSARFENSVSIFGASTNVEYILCAKNGAETYIPVLHKGRELSAANVVFEAEDQVVKHSGHSPDVWRVGEVSLNSTFRGRGLNAGEDTVLVFKDDAMLGTKTKVCPPLSNKPNTVLNSTALSGNDSTSSVAFRYRGSHALYTGAVVHLCYVWGGGKHVTYTESIQFSESQPSSISDTPAGDDAKRAGLRVTLKFHSNTSVLRLGSESVHFYRFVNSSGPRTKCYCDDDCPENDRVTYQDVALVAGEDDNTTVWENPSGFDNHGYGAIYVVCYASSLRNSTTYMGNVIVGMAQPTFYEATSQGGVHRSYRPITIGVTQECMKESCIKLTDEHRVRLIPERWRCHDLVGDVESGAEGIVGDVVVTDRHYKANVVVNDPGRYRVCYGIESVFTELPQSSKYETSPLTVKGPEPSDFTTIPDAPSAGQFLAMKLECDQSVCSACIPIRLLPGKNSSCWDDKTKGITSTNCEGSVTTITFPYTYLEKGDYRVCYGDDVSQSHMVPKWLNVGPANPAFFTPSHYSFYANQDTPIVLEVKGSDLSQEDEIFILPGKGISCHDLRNDSARPARKLSRLLNGEDGAAGALTDTDGVLAKWSFVAHEYFESGLIHNNTLCDQPGTSCSLQLCYKRSGTTWAPVRSLSGKNMTLLPPNPSVVSFDNNSVSVGMYGTSTVNGTELTEKDEMAVRRGNCSGETVMVGVGTPIVNDGGTQWARVVRFNGTSADGYVACYTKGGNVMRVDIDDNNRGNFTIRENELHYELRGSGVSPEHQLAQYELLGVSIGPPDEGMQAIEAIDLIDESQECNYAPFYEAHEKDPEFKVTIKLEPNTSGLFFGRLRVAPSTYALCVNTTSSLFLVRTTSAGKTLSVFNATPSEYSLKPVIPFVGQSINFTFFSTANLRLSAEDSVRIINGTLYECGLKNVTSIGEYNVTTAEVREGQVAVATDVRFTSEYVGQRLTVCYRRNGGSYATVGADDKLDLNIAPIEPIPSKWTSVPLQPQAGRTLVVTFHGNESKEDILSPEDEPKLILKTGSTFEPSCDDSGNVVGGNVTMDGMNSVWTIPAEKVREGSYVVCYTSKAFGATLRVKPDILEVYETQSPKSVSVGEDGSLTVFIGERFYMKFETDVSLTPELVYERQSTPAANDEVLLSKTRDCKNPLTASNVAAIPKDFGFVEKKDDPKGAYLHLVMGGETEMPGEFYICMRRSNRESDQAFFDFETIGDLFSPAFIKVTEAPISNFTIRPPAPRAWVPQNTLSFTFGGRYNNTNFSSIFFVTKSESNRVDSDLINNCFRPTKNEAIPDGNIQLLEEGLQVDTSTGVMRAPFENGGSYHLCFRVGTDEKSYAAPVYGLPIAVKDPSPRNFTTAEILLVNMPFQITFEATDPIFSEKELMQNDVRLVTVQNDDVTESGRPSCVNRTQIEDIKVANGKSWTRETDERANWTTTVKTKSHLLVCFRVSGQDEYFSVPNSRGGHIFSVGLSGARRYFVDPSTPYMGQQVNITVLGSRLGSSDRIKVVEVTKEESENASDSVCYGKPYEAESENDGGSPNHNGGHSVNVVSPSQTWYQLRVNKSGRFIVCYKNTAVSSEWDRLPDLPYFDVGEPHPSGYELRSSSLYVTEQTLLNITDTEGKLAHGDKIKLVERTEASKRFVCTEEASGSKAIEVLEPIGSHSNANAAAYRVCAKEAVTVAVCYALKNGTWAEVPAQSSPNSYVFKNITFSASPFSGFIFEPESPRPFELFQLSFNSSVVDVSADFVKFAQGPQRSCDPDPPFVAPAFYHKNSTPNRFSVAMAKQGSYQLYIGTNESKMERGIAHQDRITIAPCNPCGFAPSFGFIGSNITLKFKGASNGKVSGGKSGLSLNDTIILANVTSEGDGRYPCDSPEGPLASKEWKATSVDHTSGTATFLIPLEKDERYVGDYYICYKRADTHLGYSLVPVGNTLNESTFSVYPDFISTMEMCPSQPLFLETMTFTLSYKEAIYSKILFTKEDEFSLRPQGMDCSGSTTPEAEDVIRPTLNSSVVGKAQWEVSLPSGHSHRQYTLCIKPRHFDRNVDVTPKVLSVKAQEPSYVVSEPPLSPSQQGPFKMFVYGRSLTSDDTAYLVAATEPCNEKCGETLAPTQLPGAEMKQRYMNESLVELTVKKIPTEDVALCYRRKGRGLVRSAYFLMHNTVPFDYVWDFVPRVGTRPKLTFRGNQLSEGDRMAIVKHGRNCDPNLADAVGIFYSLGADSSWATFYLPLTNAGAGLYTVCYRRKHLQDYVQMRQPLEVFPGGPLRYQTSNNPMLGRATEVTFPNDTHQPSTGDEAMITCPNCNCFDGESAALPYGQSYGIVSEAGGNIKLRVGMEAAGEYPVCYRVSGSGFAQVGAKPITPVPRWPNDAKVSPSPTYQGQRAKVKVLGTTGDELTVGKPFDDVRTTGSVMIVSAERKCWETYEANGTGVFSHCENVNLTDSGKDECSLHVPSLGPNVPPQETVFPLDYTVCYREANQSEFVAIVPEEGNLAIQKADPSSMETHPKLVSSGMKNISMKFPNAAPGDTASIVKFEGPTLNISTPCDNTTNEVAVAESAYPTYLFGLPSALEEKLLVVCYTKAEGTVAEVPQLLELQEPNPSGWETIPPNDTVRFRQYFNISFGGVGLDPAEDSVVFSDEPCDSVSSLNSTSQKFYQRVGQFAVAENVEDESRLTTVAQLVAHEDVTRVYVCYRRGMSWINVGSPLSLKDPVPQRVNFTPPIGKARVGHHIYIKQEDGKTIDGIKFDVISASEPSPQSWCHNYTAESVLEPHLQKVNESFVEVPVWRTGGPVRLCVRTSGGESSDVSLTPTGNISELHILGPNPASFQSEPAPPRVGQQVTLRFKLVDEPGEEDLVRIAVPNATVGCDSAQAIVGLNDTLRVTKSGENESVVTLISTNDTWNYSSFVTPGRYSVCYYSANEGQWSLIGGSSTTGEIEVRQMAPNSWKLQSDEAPHTGESFILQFNDLEGALDATGDLAWAVPKNMSCGDPLGKNCLDCINFKLDRDASTSNTTYTTPSVSFVGGEYNVCYQLRNVTPILLPESLTIKSNGVKCIMESNVTAGEFQKLTFFLEDGATVGNETWRVSTYDPNVLDCSHNFEPDFVEGRSGYPVKNETTMSYDVEWPVSMTKEKYRICFNNSGVGQLVCPCTRFLPWGGDCYLSVLKPKVAAKINPKPVYVGQTVKLNFSLTDGTTDETLSNVKFVKYHDGLTVCNNASGDTHRLFDEKSMKGNLTDNNMEIELDHSLGPMEVIICANLSSSSHFTRVSLEDEPASSQTLNVRPYLKLGTSPEEEHMIRAGRTLQLTFGHASREEDDVVGDDDEITFVRTPEECREAKISGNVINNFYSGECSFSALPAKVRQPNNDTKTSSIVATFENKAETGLWYVCYKLQSGTWAPVFPPINLSASAVQGCSYSFNGEAREKKESRRVLQYVKTTIRPQAGAEGIFNEGDKLRVVPKKTPCFESDGTIFEARVTMQSGAVAALTHVQNPGDYKFCYQYGDTGSEAVSWSPVCEAFDATPRSPTVKHDGCLRLGQTLTFNLMHSEKYTFNREEVLRFVSGNDECIDVNGKETYSTTVKISGAEQTINGTAIASENTSFTTPPVYLGNGTQSLRLCYKDKDGNHFLVPFDMNGTDLLDVGVSGSIISSVSKQGSLVVGERPLVSFIATTGSVDHGPGLKPYGPSVPFPYEYGPEYNGNFDVATALVLENPASDYGGYCFMRKASGSGVYGNATKTVGAIEPKNKGIYLFCYRSVGCSVEDVGASFRVYGPNPTNWTSNLTPIRRGQLFDLDFDPNSEEDDSTLLSEGDLYAIQKEGISCWNLLENEGAAVIGKGNRTKAHNIIIHSEAPSNDDKPSEKFVVCYRLKEHTWTEVANRPLVVEPANPSSFNVKGGAARALQVNTIEFRGTNLGKSDRVKIVRSSDLCSNTSEPPNGITPHPRGNDNSVSGASSGWPVASATSDTALIVISSETAGVYTVCYRLADDAAWTQVYGNLTILPRIPVTVSQTPEEAAEGQLFTLNFTVGDELPSEGDGLTGHDQVKLYVGNVSCAQPGRDPDVIATSPSRTDHLPYNLTFQMASGTRGEQTLCYVRNGSVVWGFEPITIRPNPWNLITHPMAPTPTRANHLVSMVFTGFGLASGPEGKADEVRLVSARNPRGDESCYQEESGNSVHYYPLEANGTHFVQTIRITPQWMGSYWVCYKLNGGKFRMMLDSELKVIEPDPFHAMSAKGSTVMDGELTTWAIMSTSPPPETALVFYSSERCNDFRYYEDPGNALGEFPHDVAYVKGSSASLRARKSTGEDESLSLCYLEGGVTSLLVEKAMRVIQGTPPILKEPVQAIARNIFNFTLDVDPTDADYVVLVDNPAACVGLDPPASSSDLFTYLEPASGKVRVTTAVEREGTYHICYSHPTGDCQVGGSRECARVVGTVIATAADPSGWSADPTTVYTTDLLQIKLSRQHINALLGFRSVSPPIAEETLWLVPLEDKETTNMKDVALACMSTVHGGGTPMQPSVHQKDLWTVRVMNEGSYGLCFLPMGMELPAIFPPRSSPGPVVLPSVVENVTVLTTPSLGINSLFNLEGKGLTTDDEVVAVGTSGVTPPNDVCTNTTYKPRVNGSFAMKRGQGLHSLLVEFQFPVLGRYVICFRSNISTGDMKLITAESFAVENSLLTFNALTVPLVNVPLVLEFRGVGLVEEDEAALVADTGKKNGDPCNTGKFKRVDNVSGDGATAFYNSTPHEAGNHVVCFRKQDSYILQLPTPISVADRTATKAEFRTQPVCKASKKCSQQPLVALVNSSGGAASDPTATVYMRLKNEEGKYVDDLLSGGNAYSDKDHSTFQFLELAVSEPGTYVMEANFNLSGGVTIRGSSSSFKVDSDPNPVDPATLSCIPKDIIPRATLPDGTSDMNVNVSCKITAGPNGSPTSYIVTVTGGSHTEVTPDKPSGGPPTYSFTAFPPHDDPKTELIYITVTANVPAGSVPVKNSPVRMFIGSKPEPESTLQCKSSTVGLPQPWMVRQKDQLKCSAQGKRKINGTEENVVALPKYFHFVKQYNNDSVTNNPIAIGSHPDNEEGAYLFNVSVDNISQSISVLGSISNDDTSGVQTPMKGSPASFAVIGDPRKGESGVTCVSKRTSSEHWYSPSEQLRCTLTLVADGKPVLGVPHDFVVNTPGGGDVKPDDVNALGSTLYYSGTAPPAPTADMKMTEEPDYLLSFTFLYKPSDTPVASTSATLVFVRAVTVHNESNSTFTSLTLAGSGLSTGHRYGARRTSDCSQGVEATSIVKPAENESGSLHMQVNYGGGLFYLCFAPSDRTESWGTLVNGVVDNSAPGDAQLDTWFFLLIGGVILLFVLLVLLVVLVWHLCKGMRRDSKMLKDFVYMRPRPNDRFTSAAPGTPAASQALNASGKVRSLSLRKNSGGRRNGNHSRTDDGVNESANTNYSVVEQVKADPAPIVMPNTKQVKEVAAKNPSGDGSKTGSTETYEMKIIPTVPPPKPPPSEASASDASLRREQSTTDRQGSTSVGSASTAQPKDDQRGLPPIQPRPPQLGSAQQPKPLPSIIPTTDATTTDTIGDSTNGNHSWVGPFRIMGYTSRPVINQAQQNDDLRKGPPPTPQSKANDTTAGNKS</sequence>
<feature type="compositionally biased region" description="Polar residues" evidence="1">
    <location>
        <begin position="6291"/>
        <end position="6303"/>
    </location>
</feature>
<evidence type="ECO:0000313" key="4">
    <source>
        <dbReference type="Proteomes" id="UP000002316"/>
    </source>
</evidence>
<feature type="compositionally biased region" description="Polar residues" evidence="1">
    <location>
        <begin position="6191"/>
        <end position="6206"/>
    </location>
</feature>
<organism evidence="3 4">
    <name type="scientific">Trypanosoma brucei gambiense (strain MHOM/CI/86/DAL972)</name>
    <dbReference type="NCBI Taxonomy" id="679716"/>
    <lineage>
        <taxon>Eukaryota</taxon>
        <taxon>Discoba</taxon>
        <taxon>Euglenozoa</taxon>
        <taxon>Kinetoplastea</taxon>
        <taxon>Metakinetoplastina</taxon>
        <taxon>Trypanosomatida</taxon>
        <taxon>Trypanosomatidae</taxon>
        <taxon>Trypanosoma</taxon>
    </lineage>
</organism>
<reference evidence="4" key="1">
    <citation type="journal article" date="2010" name="PLoS Negl. Trop. Dis.">
        <title>The genome sequence of Trypanosoma brucei gambiense, causative agent of chronic human african trypanosomiasis.</title>
        <authorList>
            <person name="Jackson A.P."/>
            <person name="Sanders M."/>
            <person name="Berry A."/>
            <person name="McQuillan J."/>
            <person name="Aslett M.A."/>
            <person name="Quail M.A."/>
            <person name="Chukualim B."/>
            <person name="Capewell P."/>
            <person name="MacLeod A."/>
            <person name="Melville S.E."/>
            <person name="Gibson W."/>
            <person name="Barry J.D."/>
            <person name="Berriman M."/>
            <person name="Hertz-Fowler C."/>
        </authorList>
    </citation>
    <scope>NUCLEOTIDE SEQUENCE [LARGE SCALE GENOMIC DNA]</scope>
    <source>
        <strain evidence="4">MHOM/CI/86/DAL972</strain>
    </source>
</reference>
<dbReference type="OrthoDB" id="262785at2759"/>
<feature type="region of interest" description="Disordered" evidence="1">
    <location>
        <begin position="2215"/>
        <end position="2236"/>
    </location>
</feature>
<feature type="compositionally biased region" description="Low complexity" evidence="1">
    <location>
        <begin position="6234"/>
        <end position="6255"/>
    </location>
</feature>
<dbReference type="Proteomes" id="UP000002316">
    <property type="component" value="Chromosome 8"/>
</dbReference>
<keyword evidence="2" id="KW-1133">Transmembrane helix</keyword>
<gene>
    <name evidence="3" type="ORF">TbgDal_VIII3230</name>
</gene>
<proteinExistence type="predicted"/>
<feature type="compositionally biased region" description="Pro residues" evidence="1">
    <location>
        <begin position="6166"/>
        <end position="6175"/>
    </location>
</feature>
<feature type="region of interest" description="Disordered" evidence="1">
    <location>
        <begin position="6065"/>
        <end position="6113"/>
    </location>
</feature>
<dbReference type="RefSeq" id="XP_011775652.1">
    <property type="nucleotide sequence ID" value="XM_011777350.1"/>
</dbReference>
<dbReference type="GeneID" id="23863506"/>
<feature type="region of interest" description="Disordered" evidence="1">
    <location>
        <begin position="4606"/>
        <end position="4636"/>
    </location>
</feature>
<dbReference type="VEuPathDB" id="TriTrypDB:Tbg972.8.3230"/>